<organism evidence="2 3">
    <name type="scientific">Oharaeibacter diazotrophicus</name>
    <dbReference type="NCBI Taxonomy" id="1920512"/>
    <lineage>
        <taxon>Bacteria</taxon>
        <taxon>Pseudomonadati</taxon>
        <taxon>Pseudomonadota</taxon>
        <taxon>Alphaproteobacteria</taxon>
        <taxon>Hyphomicrobiales</taxon>
        <taxon>Pleomorphomonadaceae</taxon>
        <taxon>Oharaeibacter</taxon>
    </lineage>
</organism>
<evidence type="ECO:0000313" key="3">
    <source>
        <dbReference type="Proteomes" id="UP000294547"/>
    </source>
</evidence>
<dbReference type="GO" id="GO:0016746">
    <property type="term" value="F:acyltransferase activity"/>
    <property type="evidence" value="ECO:0007669"/>
    <property type="project" value="InterPro"/>
</dbReference>
<accession>A0A4R6RIZ7</accession>
<comment type="caution">
    <text evidence="2">The sequence shown here is derived from an EMBL/GenBank/DDBJ whole genome shotgun (WGS) entry which is preliminary data.</text>
</comment>
<dbReference type="CDD" id="cd07986">
    <property type="entry name" value="LPLAT_ACT14924-like"/>
    <property type="match status" value="1"/>
</dbReference>
<feature type="domain" description="Phospholipid/glycerol acyltransferase" evidence="1">
    <location>
        <begin position="78"/>
        <end position="203"/>
    </location>
</feature>
<dbReference type="Proteomes" id="UP000294547">
    <property type="component" value="Unassembled WGS sequence"/>
</dbReference>
<dbReference type="InterPro" id="IPR002123">
    <property type="entry name" value="Plipid/glycerol_acylTrfase"/>
</dbReference>
<reference evidence="2 3" key="1">
    <citation type="submission" date="2019-03" db="EMBL/GenBank/DDBJ databases">
        <title>Genomic Encyclopedia of Type Strains, Phase IV (KMG-IV): sequencing the most valuable type-strain genomes for metagenomic binning, comparative biology and taxonomic classification.</title>
        <authorList>
            <person name="Goeker M."/>
        </authorList>
    </citation>
    <scope>NUCLEOTIDE SEQUENCE [LARGE SCALE GENOMIC DNA]</scope>
    <source>
        <strain evidence="2 3">DSM 102969</strain>
    </source>
</reference>
<protein>
    <submittedName>
        <fullName evidence="2">Putative hemolysin</fullName>
    </submittedName>
</protein>
<sequence>MDDLLFSYADPTFPPLKRRLIRLIEKATGQPRLKRLYLAHRAEQVAGESFFQSALRRLEIDVDIDPDALAAVPRQGPLVVVANHPYGVLDGLAIAWIVEKVRSDFLVLTNAVLLRAPEVRPYLLPVDFAGTPEALATNLATREAARRHLDAGGCVVVFPAGGISTAPDRLGRKRAVDAPWQPFVAQLIHRAKASVVPVFFAGQNSRLFQIASHVHAALRLSLIFKEVRDRIGTRLPVAIGEPIPFEELAAGGDRRALVEDLRARTYALEARLGPAGAVRRRPAMARLGEAIRRRRTRTRSVRRGGPVT</sequence>
<dbReference type="AlphaFoldDB" id="A0A4R6RIZ7"/>
<dbReference type="InterPro" id="IPR045746">
    <property type="entry name" value="ACT14924-like_Acyltransf_dom"/>
</dbReference>
<dbReference type="RefSeq" id="WP_166653419.1">
    <property type="nucleotide sequence ID" value="NZ_BSPM01000008.1"/>
</dbReference>
<name>A0A4R6RIZ7_9HYPH</name>
<dbReference type="Pfam" id="PF19576">
    <property type="entry name" value="Acyltransf_2"/>
    <property type="match status" value="1"/>
</dbReference>
<proteinExistence type="predicted"/>
<gene>
    <name evidence="2" type="ORF">EDD54_0281</name>
</gene>
<dbReference type="SMART" id="SM00563">
    <property type="entry name" value="PlsC"/>
    <property type="match status" value="1"/>
</dbReference>
<dbReference type="EMBL" id="SNXY01000006">
    <property type="protein sequence ID" value="TDP86410.1"/>
    <property type="molecule type" value="Genomic_DNA"/>
</dbReference>
<dbReference type="SUPFAM" id="SSF69593">
    <property type="entry name" value="Glycerol-3-phosphate (1)-acyltransferase"/>
    <property type="match status" value="1"/>
</dbReference>
<evidence type="ECO:0000259" key="1">
    <source>
        <dbReference type="SMART" id="SM00563"/>
    </source>
</evidence>
<evidence type="ECO:0000313" key="2">
    <source>
        <dbReference type="EMBL" id="TDP86410.1"/>
    </source>
</evidence>
<keyword evidence="3" id="KW-1185">Reference proteome</keyword>